<protein>
    <submittedName>
        <fullName evidence="2">Uncharacterized protein</fullName>
    </submittedName>
</protein>
<name>A0A2N9W368_9HYPH</name>
<keyword evidence="1" id="KW-1133">Transmembrane helix</keyword>
<dbReference type="KEGG" id="pht:BLM14_21870"/>
<reference evidence="2 3" key="1">
    <citation type="journal article" date="2017" name="Int J Environ Stud">
        <title>Does the Miocene-Pliocene relict legume Oxytropis triphylla form nitrogen-fixing nodules with a combination of bacterial strains?</title>
        <authorList>
            <person name="Safronova V."/>
            <person name="Belimov A."/>
            <person name="Sazanova A."/>
            <person name="Kuznetsova I."/>
            <person name="Popova J."/>
            <person name="Andronov E."/>
            <person name="Verkhozina A."/>
            <person name="Tikhonovich I."/>
        </authorList>
    </citation>
    <scope>NUCLEOTIDE SEQUENCE [LARGE SCALE GENOMIC DNA]</scope>
    <source>
        <strain evidence="2 3">Tri-38</strain>
    </source>
</reference>
<keyword evidence="3" id="KW-1185">Reference proteome</keyword>
<dbReference type="AlphaFoldDB" id="A0A2N9W368"/>
<sequence>MLEFGVYTFLSAELKFYYLVHGITKTMFRRRYPLSVALFLFTAVAFLLQAIPFIGVFFWMLQALFWGIITINLAFLLIPFDCAMGRLPKWCLIIPVLWFGGYFFAHVASQHQARAFLEDALAANSQARMAPLTEDEDVVIHSEPPYALTADNLMENFDISHAFEPVDPRRSYMICGKWRSIRIQDAGCPELKPIEEMGRVVKTAKNGCITVAAPFKELNGATGYRDEIKGVCRIRGNDNPGDRKVTVRVRKGPPESNLLGGEIQTVRIERAGGETVTFTTGKINPLPLLPRPIVGCFFGCMATFYRPDELSIENRDAADTVAAVLGLRKATVSQRYPQSLR</sequence>
<evidence type="ECO:0000313" key="3">
    <source>
        <dbReference type="Proteomes" id="UP000232163"/>
    </source>
</evidence>
<dbReference type="OrthoDB" id="7431989at2"/>
<feature type="transmembrane region" description="Helical" evidence="1">
    <location>
        <begin position="90"/>
        <end position="108"/>
    </location>
</feature>
<feature type="transmembrane region" description="Helical" evidence="1">
    <location>
        <begin position="32"/>
        <end position="51"/>
    </location>
</feature>
<keyword evidence="1" id="KW-0472">Membrane</keyword>
<feature type="transmembrane region" description="Helical" evidence="1">
    <location>
        <begin position="57"/>
        <end position="78"/>
    </location>
</feature>
<gene>
    <name evidence="2" type="ORF">B5P45_03485</name>
</gene>
<keyword evidence="1" id="KW-0812">Transmembrane</keyword>
<dbReference type="EMBL" id="MZMT01000005">
    <property type="protein sequence ID" value="PIO46186.1"/>
    <property type="molecule type" value="Genomic_DNA"/>
</dbReference>
<evidence type="ECO:0000313" key="2">
    <source>
        <dbReference type="EMBL" id="PIO46186.1"/>
    </source>
</evidence>
<comment type="caution">
    <text evidence="2">The sequence shown here is derived from an EMBL/GenBank/DDBJ whole genome shotgun (WGS) entry which is preliminary data.</text>
</comment>
<dbReference type="Proteomes" id="UP000232163">
    <property type="component" value="Unassembled WGS sequence"/>
</dbReference>
<evidence type="ECO:0000256" key="1">
    <source>
        <dbReference type="SAM" id="Phobius"/>
    </source>
</evidence>
<accession>A0A2N9W368</accession>
<organism evidence="2 3">
    <name type="scientific">Phyllobacterium zundukense</name>
    <dbReference type="NCBI Taxonomy" id="1867719"/>
    <lineage>
        <taxon>Bacteria</taxon>
        <taxon>Pseudomonadati</taxon>
        <taxon>Pseudomonadota</taxon>
        <taxon>Alphaproteobacteria</taxon>
        <taxon>Hyphomicrobiales</taxon>
        <taxon>Phyllobacteriaceae</taxon>
        <taxon>Phyllobacterium</taxon>
    </lineage>
</organism>
<proteinExistence type="predicted"/>
<dbReference type="RefSeq" id="WP_100002032.1">
    <property type="nucleotide sequence ID" value="NZ_CP017941.1"/>
</dbReference>